<organism evidence="1 2">
    <name type="scientific">Sorghum bicolor</name>
    <name type="common">Sorghum</name>
    <name type="synonym">Sorghum vulgare</name>
    <dbReference type="NCBI Taxonomy" id="4558"/>
    <lineage>
        <taxon>Eukaryota</taxon>
        <taxon>Viridiplantae</taxon>
        <taxon>Streptophyta</taxon>
        <taxon>Embryophyta</taxon>
        <taxon>Tracheophyta</taxon>
        <taxon>Spermatophyta</taxon>
        <taxon>Magnoliopsida</taxon>
        <taxon>Liliopsida</taxon>
        <taxon>Poales</taxon>
        <taxon>Poaceae</taxon>
        <taxon>PACMAD clade</taxon>
        <taxon>Panicoideae</taxon>
        <taxon>Andropogonodae</taxon>
        <taxon>Andropogoneae</taxon>
        <taxon>Sorghinae</taxon>
        <taxon>Sorghum</taxon>
    </lineage>
</organism>
<sequence length="81" mass="9068">MSRFASATGVSPVLYQHADAGRPAGATLFDIVWSLDPWLTKSPILIRKGFLGLGRGFLGRLAEQKFGLDYLQQRRHNMTYT</sequence>
<reference evidence="1" key="1">
    <citation type="journal article" date="2019" name="BMC Genomics">
        <title>A new reference genome for Sorghum bicolor reveals high levels of sequence similarity between sweet and grain genotypes: implications for the genetics of sugar metabolism.</title>
        <authorList>
            <person name="Cooper E.A."/>
            <person name="Brenton Z.W."/>
            <person name="Flinn B.S."/>
            <person name="Jenkins J."/>
            <person name="Shu S."/>
            <person name="Flowers D."/>
            <person name="Luo F."/>
            <person name="Wang Y."/>
            <person name="Xia P."/>
            <person name="Barry K."/>
            <person name="Daum C."/>
            <person name="Lipzen A."/>
            <person name="Yoshinaga Y."/>
            <person name="Schmutz J."/>
            <person name="Saski C."/>
            <person name="Vermerris W."/>
            <person name="Kresovich S."/>
        </authorList>
    </citation>
    <scope>NUCLEOTIDE SEQUENCE</scope>
</reference>
<reference evidence="1" key="2">
    <citation type="submission" date="2020-10" db="EMBL/GenBank/DDBJ databases">
        <authorList>
            <person name="Cooper E.A."/>
            <person name="Brenton Z.W."/>
            <person name="Flinn B.S."/>
            <person name="Jenkins J."/>
            <person name="Shu S."/>
            <person name="Flowers D."/>
            <person name="Luo F."/>
            <person name="Wang Y."/>
            <person name="Xia P."/>
            <person name="Barry K."/>
            <person name="Daum C."/>
            <person name="Lipzen A."/>
            <person name="Yoshinaga Y."/>
            <person name="Schmutz J."/>
            <person name="Saski C."/>
            <person name="Vermerris W."/>
            <person name="Kresovich S."/>
        </authorList>
    </citation>
    <scope>NUCLEOTIDE SEQUENCE</scope>
</reference>
<dbReference type="AlphaFoldDB" id="A0A921QL21"/>
<gene>
    <name evidence="1" type="ORF">BDA96_07G189000</name>
</gene>
<evidence type="ECO:0000313" key="2">
    <source>
        <dbReference type="Proteomes" id="UP000807115"/>
    </source>
</evidence>
<comment type="caution">
    <text evidence="1">The sequence shown here is derived from an EMBL/GenBank/DDBJ whole genome shotgun (WGS) entry which is preliminary data.</text>
</comment>
<protein>
    <submittedName>
        <fullName evidence="1">Uncharacterized protein</fullName>
    </submittedName>
</protein>
<accession>A0A921QL21</accession>
<evidence type="ECO:0000313" key="1">
    <source>
        <dbReference type="EMBL" id="KAG0524189.1"/>
    </source>
</evidence>
<dbReference type="EMBL" id="CM027686">
    <property type="protein sequence ID" value="KAG0524189.1"/>
    <property type="molecule type" value="Genomic_DNA"/>
</dbReference>
<proteinExistence type="predicted"/>
<dbReference type="Proteomes" id="UP000807115">
    <property type="component" value="Chromosome 7"/>
</dbReference>
<name>A0A921QL21_SORBI</name>